<gene>
    <name evidence="4" type="ORF">HC175_09055</name>
</gene>
<dbReference type="InterPro" id="IPR018764">
    <property type="entry name" value="RskA_C"/>
</dbReference>
<evidence type="ECO:0000256" key="1">
    <source>
        <dbReference type="SAM" id="Coils"/>
    </source>
</evidence>
<reference evidence="4 5" key="1">
    <citation type="submission" date="2020-03" db="EMBL/GenBank/DDBJ databases">
        <title>Salinimicrobium sp. nov, isolated from SCS.</title>
        <authorList>
            <person name="Cao W.R."/>
        </authorList>
    </citation>
    <scope>NUCLEOTIDE SEQUENCE [LARGE SCALE GENOMIC DNA]</scope>
    <source>
        <strain evidence="5">J15B91</strain>
    </source>
</reference>
<feature type="domain" description="Anti-sigma K factor RskA C-terminal" evidence="3">
    <location>
        <begin position="97"/>
        <end position="253"/>
    </location>
</feature>
<evidence type="ECO:0000259" key="3">
    <source>
        <dbReference type="Pfam" id="PF10099"/>
    </source>
</evidence>
<dbReference type="PANTHER" id="PTHR37461">
    <property type="entry name" value="ANTI-SIGMA-K FACTOR RSKA"/>
    <property type="match status" value="1"/>
</dbReference>
<feature type="transmembrane region" description="Helical" evidence="2">
    <location>
        <begin position="90"/>
        <end position="110"/>
    </location>
</feature>
<evidence type="ECO:0000256" key="2">
    <source>
        <dbReference type="SAM" id="Phobius"/>
    </source>
</evidence>
<sequence length="267" mass="29710">MEVKDYIESGILELYVAGSLSEKENEEVAEMMKKHPEVYQEVIKIEASIMSLTAAASPSNSANFLADLKSRLGSKDIQSKTRSLYPRSSWVTYSGWAAAVVVGFGLWWTVSEIDNLREEIRVVETRNELMEEQIERANTDLSEAENLIGILRDRDIITVPLQGQEASPEAYAKVYWNKKGEQIFLDAQGLPEPPRGKVYQVWSLRLSPLTPTSLGTIEDFSTDENKIFSIPNPNESEAFGITLEPAGGSLTPTLEQLYTIGVVESTS</sequence>
<keyword evidence="2" id="KW-0472">Membrane</keyword>
<proteinExistence type="predicted"/>
<name>A0ABX1D1N2_9FLAO</name>
<dbReference type="Pfam" id="PF10099">
    <property type="entry name" value="RskA_C"/>
    <property type="match status" value="1"/>
</dbReference>
<comment type="caution">
    <text evidence="4">The sequence shown here is derived from an EMBL/GenBank/DDBJ whole genome shotgun (WGS) entry which is preliminary data.</text>
</comment>
<dbReference type="RefSeq" id="WP_168138167.1">
    <property type="nucleotide sequence ID" value="NZ_JAAVJR010000004.1"/>
</dbReference>
<dbReference type="Proteomes" id="UP000703674">
    <property type="component" value="Unassembled WGS sequence"/>
</dbReference>
<evidence type="ECO:0000313" key="4">
    <source>
        <dbReference type="EMBL" id="NJW53068.1"/>
    </source>
</evidence>
<evidence type="ECO:0000313" key="5">
    <source>
        <dbReference type="Proteomes" id="UP000703674"/>
    </source>
</evidence>
<keyword evidence="5" id="KW-1185">Reference proteome</keyword>
<feature type="coiled-coil region" evidence="1">
    <location>
        <begin position="113"/>
        <end position="154"/>
    </location>
</feature>
<dbReference type="PANTHER" id="PTHR37461:SF1">
    <property type="entry name" value="ANTI-SIGMA-K FACTOR RSKA"/>
    <property type="match status" value="1"/>
</dbReference>
<accession>A0ABX1D1N2</accession>
<dbReference type="InterPro" id="IPR051474">
    <property type="entry name" value="Anti-sigma-K/W_factor"/>
</dbReference>
<organism evidence="4 5">
    <name type="scientific">Salinimicrobium oceani</name>
    <dbReference type="NCBI Taxonomy" id="2722702"/>
    <lineage>
        <taxon>Bacteria</taxon>
        <taxon>Pseudomonadati</taxon>
        <taxon>Bacteroidota</taxon>
        <taxon>Flavobacteriia</taxon>
        <taxon>Flavobacteriales</taxon>
        <taxon>Flavobacteriaceae</taxon>
        <taxon>Salinimicrobium</taxon>
    </lineage>
</organism>
<dbReference type="EMBL" id="JAAVJR010000004">
    <property type="protein sequence ID" value="NJW53068.1"/>
    <property type="molecule type" value="Genomic_DNA"/>
</dbReference>
<protein>
    <submittedName>
        <fullName evidence="4">Anti-sigma factor</fullName>
    </submittedName>
</protein>
<keyword evidence="2" id="KW-0812">Transmembrane</keyword>
<keyword evidence="1" id="KW-0175">Coiled coil</keyword>
<keyword evidence="2" id="KW-1133">Transmembrane helix</keyword>